<accession>A0A1Y2CRP6</accession>
<name>A0A1Y2CRP6_9FUNG</name>
<dbReference type="Pfam" id="PF20597">
    <property type="entry name" value="pAdhesive_15"/>
    <property type="match status" value="1"/>
</dbReference>
<evidence type="ECO:0000313" key="3">
    <source>
        <dbReference type="Proteomes" id="UP000193920"/>
    </source>
</evidence>
<keyword evidence="3" id="KW-1185">Reference proteome</keyword>
<dbReference type="Proteomes" id="UP000193920">
    <property type="component" value="Unassembled WGS sequence"/>
</dbReference>
<comment type="caution">
    <text evidence="2">The sequence shown here is derived from an EMBL/GenBank/DDBJ whole genome shotgun (WGS) entry which is preliminary data.</text>
</comment>
<sequence length="227" mass="25241">MSGDLKYAIIAGGSINYHDHGEIINGGVAYENEISLPNYIKEAIERFKCPIDKISIIDFDEVKDNLTSLSKKINKLEGNAKTTDEYGKLVIDLVPGQKQYVIKADNISQYWDVEIKENGVDADDITIIFNLGGSDITLKDFNVSSLNKYASHIVWNASNAKRIHIENFRIQGSLLAPNADIEGTNANIQGILIGNNFKGNLQVDWVPFYGCIDTSESKSFFEKILGF</sequence>
<dbReference type="OrthoDB" id="2110456at2759"/>
<dbReference type="InterPro" id="IPR026588">
    <property type="entry name" value="Choice_anch_A"/>
</dbReference>
<gene>
    <name evidence="2" type="ORF">LY90DRAFT_295975</name>
</gene>
<protein>
    <recommendedName>
        <fullName evidence="1">Choice-of-anchor A domain-containing protein</fullName>
    </recommendedName>
</protein>
<proteinExistence type="predicted"/>
<dbReference type="AlphaFoldDB" id="A0A1Y2CRP6"/>
<dbReference type="STRING" id="1754190.A0A1Y2CRP6"/>
<organism evidence="2 3">
    <name type="scientific">Neocallimastix californiae</name>
    <dbReference type="NCBI Taxonomy" id="1754190"/>
    <lineage>
        <taxon>Eukaryota</taxon>
        <taxon>Fungi</taxon>
        <taxon>Fungi incertae sedis</taxon>
        <taxon>Chytridiomycota</taxon>
        <taxon>Chytridiomycota incertae sedis</taxon>
        <taxon>Neocallimastigomycetes</taxon>
        <taxon>Neocallimastigales</taxon>
        <taxon>Neocallimastigaceae</taxon>
        <taxon>Neocallimastix</taxon>
    </lineage>
</organism>
<reference evidence="2 3" key="1">
    <citation type="submission" date="2016-08" db="EMBL/GenBank/DDBJ databases">
        <title>A Parts List for Fungal Cellulosomes Revealed by Comparative Genomics.</title>
        <authorList>
            <consortium name="DOE Joint Genome Institute"/>
            <person name="Haitjema C.H."/>
            <person name="Gilmore S.P."/>
            <person name="Henske J.K."/>
            <person name="Solomon K.V."/>
            <person name="De Groot R."/>
            <person name="Kuo A."/>
            <person name="Mondo S.J."/>
            <person name="Salamov A.A."/>
            <person name="Labutti K."/>
            <person name="Zhao Z."/>
            <person name="Chiniquy J."/>
            <person name="Barry K."/>
            <person name="Brewer H.M."/>
            <person name="Purvine S.O."/>
            <person name="Wright A.T."/>
            <person name="Boxma B."/>
            <person name="Van Alen T."/>
            <person name="Hackstein J.H."/>
            <person name="Baker S.E."/>
            <person name="Grigoriev I.V."/>
            <person name="O'Malley M.A."/>
        </authorList>
    </citation>
    <scope>NUCLEOTIDE SEQUENCE [LARGE SCALE GENOMIC DNA]</scope>
    <source>
        <strain evidence="2 3">G1</strain>
    </source>
</reference>
<feature type="domain" description="Choice-of-anchor A" evidence="1">
    <location>
        <begin position="6"/>
        <end position="204"/>
    </location>
</feature>
<dbReference type="EMBL" id="MCOG01000099">
    <property type="protein sequence ID" value="ORY49709.1"/>
    <property type="molecule type" value="Genomic_DNA"/>
</dbReference>
<evidence type="ECO:0000259" key="1">
    <source>
        <dbReference type="Pfam" id="PF20597"/>
    </source>
</evidence>
<evidence type="ECO:0000313" key="2">
    <source>
        <dbReference type="EMBL" id="ORY49709.1"/>
    </source>
</evidence>
<dbReference type="NCBIfam" id="TIGR04215">
    <property type="entry name" value="choice_anch_A"/>
    <property type="match status" value="1"/>
</dbReference>